<reference evidence="2" key="1">
    <citation type="submission" date="2017-02" db="UniProtKB">
        <authorList>
            <consortium name="WormBaseParasite"/>
        </authorList>
    </citation>
    <scope>IDENTIFICATION</scope>
</reference>
<accession>A0A0N5BUC8</accession>
<dbReference type="AlphaFoldDB" id="A0A0N5BUC8"/>
<organism evidence="1 2">
    <name type="scientific">Strongyloides papillosus</name>
    <name type="common">Intestinal threadworm</name>
    <dbReference type="NCBI Taxonomy" id="174720"/>
    <lineage>
        <taxon>Eukaryota</taxon>
        <taxon>Metazoa</taxon>
        <taxon>Ecdysozoa</taxon>
        <taxon>Nematoda</taxon>
        <taxon>Chromadorea</taxon>
        <taxon>Rhabditida</taxon>
        <taxon>Tylenchina</taxon>
        <taxon>Panagrolaimomorpha</taxon>
        <taxon>Strongyloidoidea</taxon>
        <taxon>Strongyloididae</taxon>
        <taxon>Strongyloides</taxon>
    </lineage>
</organism>
<protein>
    <submittedName>
        <fullName evidence="2">Secreted protein</fullName>
    </submittedName>
</protein>
<evidence type="ECO:0000313" key="2">
    <source>
        <dbReference type="WBParaSite" id="SPAL_0000944900.1"/>
    </source>
</evidence>
<dbReference type="WBParaSite" id="SPAL_0000944900.1">
    <property type="protein sequence ID" value="SPAL_0000944900.1"/>
    <property type="gene ID" value="SPAL_0000944900"/>
</dbReference>
<evidence type="ECO:0000313" key="1">
    <source>
        <dbReference type="Proteomes" id="UP000046392"/>
    </source>
</evidence>
<name>A0A0N5BUC8_STREA</name>
<dbReference type="Proteomes" id="UP000046392">
    <property type="component" value="Unplaced"/>
</dbReference>
<proteinExistence type="predicted"/>
<sequence>MMTSTKGILIFFTFLTIIASTILPVTCAWTYFVGGNTELGQYDSAQDIVDAVNFCNALPSFRNTNRILKYREICRKIIELINSSGYN</sequence>
<keyword evidence="1" id="KW-1185">Reference proteome</keyword>